<dbReference type="InterPro" id="IPR003593">
    <property type="entry name" value="AAA+_ATPase"/>
</dbReference>
<evidence type="ECO:0000313" key="10">
    <source>
        <dbReference type="Proteomes" id="UP000267208"/>
    </source>
</evidence>
<keyword evidence="7" id="KW-0472">Membrane</keyword>
<evidence type="ECO:0000256" key="5">
    <source>
        <dbReference type="ARBA" id="ARBA00022840"/>
    </source>
</evidence>
<keyword evidence="1" id="KW-0813">Transport</keyword>
<evidence type="ECO:0000256" key="3">
    <source>
        <dbReference type="ARBA" id="ARBA00022519"/>
    </source>
</evidence>
<dbReference type="Proteomes" id="UP000267208">
    <property type="component" value="Chromosome"/>
</dbReference>
<reference evidence="10" key="1">
    <citation type="submission" date="2018-08" db="EMBL/GenBank/DDBJ databases">
        <title>Genome of Lactobacillus sp. HBUAS52074.</title>
        <authorList>
            <person name="Guo Z."/>
            <person name="Zhang Z.D."/>
        </authorList>
    </citation>
    <scope>NUCLEOTIDE SEQUENCE [LARGE SCALE GENOMIC DNA]</scope>
    <source>
        <strain evidence="10">HBUAS52074</strain>
    </source>
</reference>
<feature type="domain" description="ABC transporter" evidence="8">
    <location>
        <begin position="9"/>
        <end position="237"/>
    </location>
</feature>
<accession>A0A386PWG1</accession>
<dbReference type="PROSITE" id="PS00211">
    <property type="entry name" value="ABC_TRANSPORTER_1"/>
    <property type="match status" value="1"/>
</dbReference>
<dbReference type="AlphaFoldDB" id="A0A386PWG1"/>
<evidence type="ECO:0000256" key="4">
    <source>
        <dbReference type="ARBA" id="ARBA00022741"/>
    </source>
</evidence>
<protein>
    <submittedName>
        <fullName evidence="9">ABC transporter ATP-binding protein</fullName>
    </submittedName>
</protein>
<dbReference type="PANTHER" id="PTHR42788:SF18">
    <property type="entry name" value="TAURINE IMPORT ATP-BINDING PROTEIN TAUB"/>
    <property type="match status" value="1"/>
</dbReference>
<evidence type="ECO:0000313" key="9">
    <source>
        <dbReference type="EMBL" id="AYE39345.1"/>
    </source>
</evidence>
<dbReference type="GO" id="GO:0005524">
    <property type="term" value="F:ATP binding"/>
    <property type="evidence" value="ECO:0007669"/>
    <property type="project" value="UniProtKB-KW"/>
</dbReference>
<dbReference type="PROSITE" id="PS50893">
    <property type="entry name" value="ABC_TRANSPORTER_2"/>
    <property type="match status" value="1"/>
</dbReference>
<dbReference type="EMBL" id="CP031933">
    <property type="protein sequence ID" value="AYE39345.1"/>
    <property type="molecule type" value="Genomic_DNA"/>
</dbReference>
<dbReference type="Pfam" id="PF00005">
    <property type="entry name" value="ABC_tran"/>
    <property type="match status" value="1"/>
</dbReference>
<dbReference type="InterPro" id="IPR017871">
    <property type="entry name" value="ABC_transporter-like_CS"/>
</dbReference>
<sequence>MEEFKMELIQADNLSIKYPNSDVPVIVNTSFNVAKNEIFVLVGPSGCGKSTILQAIAGFISSDGVLKMNGETITGPDWQRGVVFQNSSLYPWLTVKDNVGFGLKVRKFPQKKIDSRVRYLLDLIGLSDQSQTKTFELSGGMRQRVAIARVLANNSPLLLMDEPFGALDAFTRAKMQGLILDIWRKEKTSIFMITHDLNEAIRCGNRIAIMNSHDKRIVKIMDNPFQDTDLEEISDFELERKIDGFRKDILKIINQ</sequence>
<proteinExistence type="predicted"/>
<evidence type="ECO:0000256" key="7">
    <source>
        <dbReference type="ARBA" id="ARBA00023136"/>
    </source>
</evidence>
<keyword evidence="6" id="KW-1278">Translocase</keyword>
<dbReference type="GO" id="GO:0016887">
    <property type="term" value="F:ATP hydrolysis activity"/>
    <property type="evidence" value="ECO:0007669"/>
    <property type="project" value="InterPro"/>
</dbReference>
<evidence type="ECO:0000256" key="2">
    <source>
        <dbReference type="ARBA" id="ARBA00022475"/>
    </source>
</evidence>
<evidence type="ECO:0000256" key="6">
    <source>
        <dbReference type="ARBA" id="ARBA00022967"/>
    </source>
</evidence>
<dbReference type="SUPFAM" id="SSF52540">
    <property type="entry name" value="P-loop containing nucleoside triphosphate hydrolases"/>
    <property type="match status" value="1"/>
</dbReference>
<dbReference type="Gene3D" id="3.40.50.300">
    <property type="entry name" value="P-loop containing nucleotide triphosphate hydrolases"/>
    <property type="match status" value="1"/>
</dbReference>
<dbReference type="InterPro" id="IPR003439">
    <property type="entry name" value="ABC_transporter-like_ATP-bd"/>
</dbReference>
<dbReference type="CDD" id="cd03293">
    <property type="entry name" value="ABC_NrtD_SsuB_transporters"/>
    <property type="match status" value="1"/>
</dbReference>
<evidence type="ECO:0000259" key="8">
    <source>
        <dbReference type="PROSITE" id="PS50893"/>
    </source>
</evidence>
<dbReference type="SMART" id="SM00382">
    <property type="entry name" value="AAA"/>
    <property type="match status" value="1"/>
</dbReference>
<name>A0A386PWG1_9LACO</name>
<dbReference type="OrthoDB" id="9802264at2"/>
<keyword evidence="10" id="KW-1185">Reference proteome</keyword>
<dbReference type="PANTHER" id="PTHR42788">
    <property type="entry name" value="TAURINE IMPORT ATP-BINDING PROTEIN-RELATED"/>
    <property type="match status" value="1"/>
</dbReference>
<keyword evidence="2" id="KW-1003">Cell membrane</keyword>
<dbReference type="InterPro" id="IPR027417">
    <property type="entry name" value="P-loop_NTPase"/>
</dbReference>
<keyword evidence="3" id="KW-0997">Cell inner membrane</keyword>
<dbReference type="KEGG" id="lzh:D1B17_12190"/>
<keyword evidence="5 9" id="KW-0067">ATP-binding</keyword>
<evidence type="ECO:0000256" key="1">
    <source>
        <dbReference type="ARBA" id="ARBA00022448"/>
    </source>
</evidence>
<keyword evidence="4" id="KW-0547">Nucleotide-binding</keyword>
<dbReference type="InterPro" id="IPR050166">
    <property type="entry name" value="ABC_transporter_ATP-bind"/>
</dbReference>
<organism evidence="9 10">
    <name type="scientific">Companilactobacillus zhachilii</name>
    <dbReference type="NCBI Taxonomy" id="2304606"/>
    <lineage>
        <taxon>Bacteria</taxon>
        <taxon>Bacillati</taxon>
        <taxon>Bacillota</taxon>
        <taxon>Bacilli</taxon>
        <taxon>Lactobacillales</taxon>
        <taxon>Lactobacillaceae</taxon>
        <taxon>Companilactobacillus</taxon>
    </lineage>
</organism>
<gene>
    <name evidence="9" type="ORF">D1B17_12190</name>
</gene>